<feature type="binding site" evidence="12">
    <location>
        <position position="78"/>
    </location>
    <ligand>
        <name>Zn(2+)</name>
        <dbReference type="ChEBI" id="CHEBI:29105"/>
    </ligand>
</feature>
<comment type="catalytic activity">
    <reaction evidence="11 12">
        <text>a UDP-3-O-[(3R)-3-hydroxyacyl]-N-acetyl-alpha-D-glucosamine + H2O = a UDP-3-O-[(3R)-3-hydroxyacyl]-alpha-D-glucosamine + acetate</text>
        <dbReference type="Rhea" id="RHEA:67816"/>
        <dbReference type="ChEBI" id="CHEBI:15377"/>
        <dbReference type="ChEBI" id="CHEBI:30089"/>
        <dbReference type="ChEBI" id="CHEBI:137740"/>
        <dbReference type="ChEBI" id="CHEBI:173225"/>
        <dbReference type="EC" id="3.5.1.108"/>
    </reaction>
</comment>
<evidence type="ECO:0000256" key="11">
    <source>
        <dbReference type="ARBA" id="ARBA00024535"/>
    </source>
</evidence>
<evidence type="ECO:0000256" key="3">
    <source>
        <dbReference type="ARBA" id="ARBA00005002"/>
    </source>
</evidence>
<keyword evidence="6 12" id="KW-0441">Lipid A biosynthesis</keyword>
<evidence type="ECO:0000256" key="7">
    <source>
        <dbReference type="ARBA" id="ARBA00022723"/>
    </source>
</evidence>
<dbReference type="Gene3D" id="3.30.1700.10">
    <property type="entry name" value="lpxc deacetylase, domain 2"/>
    <property type="match status" value="1"/>
</dbReference>
<dbReference type="EC" id="3.5.1.108" evidence="4 12"/>
<keyword evidence="8 12" id="KW-0378">Hydrolase</keyword>
<keyword evidence="7 12" id="KW-0479">Metal-binding</keyword>
<comment type="pathway">
    <text evidence="3 12">Glycolipid biosynthesis; lipid IV(A) biosynthesis; lipid IV(A) from (3R)-3-hydroxytetradecanoyl-[acyl-carrier-protein] and UDP-N-acetyl-alpha-D-glucosamine: step 2/6.</text>
</comment>
<dbReference type="HAMAP" id="MF_00388">
    <property type="entry name" value="LpxC"/>
    <property type="match status" value="1"/>
</dbReference>
<evidence type="ECO:0000256" key="5">
    <source>
        <dbReference type="ARBA" id="ARBA00022516"/>
    </source>
</evidence>
<evidence type="ECO:0000313" key="14">
    <source>
        <dbReference type="Proteomes" id="UP001595973"/>
    </source>
</evidence>
<comment type="similarity">
    <text evidence="12">Belongs to the LpxC family.</text>
</comment>
<dbReference type="InterPro" id="IPR011334">
    <property type="entry name" value="UDP-acyl_GlcNac_deAcase_C"/>
</dbReference>
<comment type="cofactor">
    <cofactor evidence="1 12">
        <name>Zn(2+)</name>
        <dbReference type="ChEBI" id="CHEBI:29105"/>
    </cofactor>
</comment>
<keyword evidence="14" id="KW-1185">Reference proteome</keyword>
<reference evidence="14" key="1">
    <citation type="journal article" date="2019" name="Int. J. Syst. Evol. Microbiol.">
        <title>The Global Catalogue of Microorganisms (GCM) 10K type strain sequencing project: providing services to taxonomists for standard genome sequencing and annotation.</title>
        <authorList>
            <consortium name="The Broad Institute Genomics Platform"/>
            <consortium name="The Broad Institute Genome Sequencing Center for Infectious Disease"/>
            <person name="Wu L."/>
            <person name="Ma J."/>
        </authorList>
    </citation>
    <scope>NUCLEOTIDE SEQUENCE [LARGE SCALE GENOMIC DNA]</scope>
    <source>
        <strain evidence="14">CGMCC 4.7283</strain>
    </source>
</reference>
<name>A0ABV9KJT1_9RHOB</name>
<dbReference type="SUPFAM" id="SSF54211">
    <property type="entry name" value="Ribosomal protein S5 domain 2-like"/>
    <property type="match status" value="2"/>
</dbReference>
<dbReference type="InterPro" id="IPR020568">
    <property type="entry name" value="Ribosomal_Su5_D2-typ_SF"/>
</dbReference>
<feature type="active site" description="Proton donor" evidence="12">
    <location>
        <position position="262"/>
    </location>
</feature>
<evidence type="ECO:0000256" key="12">
    <source>
        <dbReference type="HAMAP-Rule" id="MF_00388"/>
    </source>
</evidence>
<dbReference type="RefSeq" id="WP_380718941.1">
    <property type="nucleotide sequence ID" value="NZ_JBHSGI010000024.1"/>
</dbReference>
<evidence type="ECO:0000256" key="6">
    <source>
        <dbReference type="ARBA" id="ARBA00022556"/>
    </source>
</evidence>
<evidence type="ECO:0000256" key="4">
    <source>
        <dbReference type="ARBA" id="ARBA00012745"/>
    </source>
</evidence>
<evidence type="ECO:0000256" key="10">
    <source>
        <dbReference type="ARBA" id="ARBA00023098"/>
    </source>
</evidence>
<gene>
    <name evidence="12 13" type="primary">lpxC</name>
    <name evidence="13" type="ORF">ACFO5X_16650</name>
</gene>
<dbReference type="InterPro" id="IPR015870">
    <property type="entry name" value="UDP-acyl_N-AcGlcN_deAcase_N"/>
</dbReference>
<evidence type="ECO:0000256" key="9">
    <source>
        <dbReference type="ARBA" id="ARBA00022833"/>
    </source>
</evidence>
<comment type="caution">
    <text evidence="13">The sequence shown here is derived from an EMBL/GenBank/DDBJ whole genome shotgun (WGS) entry which is preliminary data.</text>
</comment>
<keyword evidence="10 12" id="KW-0443">Lipid metabolism</keyword>
<organism evidence="13 14">
    <name type="scientific">Seohaeicola nanhaiensis</name>
    <dbReference type="NCBI Taxonomy" id="1387282"/>
    <lineage>
        <taxon>Bacteria</taxon>
        <taxon>Pseudomonadati</taxon>
        <taxon>Pseudomonadota</taxon>
        <taxon>Alphaproteobacteria</taxon>
        <taxon>Rhodobacterales</taxon>
        <taxon>Roseobacteraceae</taxon>
        <taxon>Seohaeicola</taxon>
    </lineage>
</organism>
<protein>
    <recommendedName>
        <fullName evidence="4 12">UDP-3-O-acyl-N-acetylglucosamine deacetylase</fullName>
        <shortName evidence="12">UDP-3-O-acyl-GlcNAc deacetylase</shortName>
        <ecNumber evidence="4 12">3.5.1.108</ecNumber>
    </recommendedName>
    <alternativeName>
        <fullName evidence="12">UDP-3-O-[R-3-hydroxymyristoyl]-N-acetylglucosamine deacetylase</fullName>
    </alternativeName>
</protein>
<evidence type="ECO:0000313" key="13">
    <source>
        <dbReference type="EMBL" id="MFC4670196.1"/>
    </source>
</evidence>
<keyword evidence="9 12" id="KW-0862">Zinc</keyword>
<dbReference type="GO" id="GO:0103117">
    <property type="term" value="F:UDP-3-O-acyl-N-acetylglucosamine deacetylase activity"/>
    <property type="evidence" value="ECO:0007669"/>
    <property type="project" value="UniProtKB-EC"/>
</dbReference>
<proteinExistence type="inferred from homology"/>
<dbReference type="Proteomes" id="UP001595973">
    <property type="component" value="Unassembled WGS sequence"/>
</dbReference>
<dbReference type="PANTHER" id="PTHR33694">
    <property type="entry name" value="UDP-3-O-ACYL-N-ACETYLGLUCOSAMINE DEACETYLASE 1, MITOCHONDRIAL-RELATED"/>
    <property type="match status" value="1"/>
</dbReference>
<feature type="binding site" evidence="12">
    <location>
        <position position="235"/>
    </location>
    <ligand>
        <name>Zn(2+)</name>
        <dbReference type="ChEBI" id="CHEBI:29105"/>
    </ligand>
</feature>
<dbReference type="NCBIfam" id="TIGR00325">
    <property type="entry name" value="lpxC"/>
    <property type="match status" value="1"/>
</dbReference>
<comment type="function">
    <text evidence="2 12">Catalyzes the hydrolysis of UDP-3-O-myristoyl-N-acetylglucosamine to form UDP-3-O-myristoylglucosamine and acetate, the committed step in lipid A biosynthesis.</text>
</comment>
<evidence type="ECO:0000256" key="8">
    <source>
        <dbReference type="ARBA" id="ARBA00022801"/>
    </source>
</evidence>
<dbReference type="Gene3D" id="3.30.230.20">
    <property type="entry name" value="lpxc deacetylase, domain 1"/>
    <property type="match status" value="1"/>
</dbReference>
<evidence type="ECO:0000256" key="1">
    <source>
        <dbReference type="ARBA" id="ARBA00001947"/>
    </source>
</evidence>
<dbReference type="EMBL" id="JBHSGI010000024">
    <property type="protein sequence ID" value="MFC4670196.1"/>
    <property type="molecule type" value="Genomic_DNA"/>
</dbReference>
<feature type="binding site" evidence="12">
    <location>
        <position position="239"/>
    </location>
    <ligand>
        <name>Zn(2+)</name>
        <dbReference type="ChEBI" id="CHEBI:29105"/>
    </ligand>
</feature>
<dbReference type="PANTHER" id="PTHR33694:SF1">
    <property type="entry name" value="UDP-3-O-ACYL-N-ACETYLGLUCOSAMINE DEACETYLASE 1, MITOCHONDRIAL-RELATED"/>
    <property type="match status" value="1"/>
</dbReference>
<keyword evidence="5 12" id="KW-0444">Lipid biosynthesis</keyword>
<accession>A0ABV9KJT1</accession>
<evidence type="ECO:0000256" key="2">
    <source>
        <dbReference type="ARBA" id="ARBA00002923"/>
    </source>
</evidence>
<sequence>MQNTLKSPVVFEGVGLHTGAPVRMTLRPASAGQGIWFRRTDIAIGNALIPALWDVVERSPLNTRLVNSAGVSVSTVEHVMAALAGCGVHNALIEIDGPEVPILDGSAAPFVRAIMSRGLRRLAAPVLAYQVMKPVSVEKDGARASLKPADGLFIEFHIDFADAAIGRQSKVLDMKNGAFARELCDSRTFCRQADVDAMHEKGLALGGTLTNAVVVDGDAVLSPGGFRHADEAVRHKMLDALGDLSLAGGPLLGHYVGERAGHSLTNTLLRELFATPGAVRPVLCDARMTERLPGQGLVLAEVPKVA</sequence>
<dbReference type="Pfam" id="PF03331">
    <property type="entry name" value="LpxC"/>
    <property type="match status" value="1"/>
</dbReference>
<dbReference type="InterPro" id="IPR004463">
    <property type="entry name" value="UDP-acyl_GlcNac_deAcase"/>
</dbReference>